<dbReference type="InterPro" id="IPR044925">
    <property type="entry name" value="His-Me_finger_sf"/>
</dbReference>
<dbReference type="Pfam" id="PF04231">
    <property type="entry name" value="Endonuclease_1"/>
    <property type="match status" value="1"/>
</dbReference>
<dbReference type="AlphaFoldDB" id="A0A942TB78"/>
<keyword evidence="2" id="KW-0378">Hydrolase</keyword>
<dbReference type="InterPro" id="IPR007346">
    <property type="entry name" value="Endonuclease-I"/>
</dbReference>
<dbReference type="EMBL" id="JAGYPE010000012">
    <property type="protein sequence ID" value="MBS4188416.1"/>
    <property type="molecule type" value="Genomic_DNA"/>
</dbReference>
<keyword evidence="3" id="KW-0255">Endonuclease</keyword>
<organism evidence="3">
    <name type="scientific">Neobacillus citreus</name>
    <dbReference type="NCBI Taxonomy" id="2833578"/>
    <lineage>
        <taxon>Bacteria</taxon>
        <taxon>Bacillati</taxon>
        <taxon>Bacillota</taxon>
        <taxon>Bacilli</taxon>
        <taxon>Bacillales</taxon>
        <taxon>Bacillaceae</taxon>
        <taxon>Neobacillus</taxon>
    </lineage>
</organism>
<dbReference type="EMBL" id="JAGYPE020000027">
    <property type="protein sequence ID" value="MCH6266930.1"/>
    <property type="molecule type" value="Genomic_DNA"/>
</dbReference>
<dbReference type="PANTHER" id="PTHR33607">
    <property type="entry name" value="ENDONUCLEASE-1"/>
    <property type="match status" value="1"/>
</dbReference>
<dbReference type="GO" id="GO:0016787">
    <property type="term" value="F:hydrolase activity"/>
    <property type="evidence" value="ECO:0007669"/>
    <property type="project" value="UniProtKB-KW"/>
</dbReference>
<dbReference type="GO" id="GO:0004519">
    <property type="term" value="F:endonuclease activity"/>
    <property type="evidence" value="ECO:0007669"/>
    <property type="project" value="UniProtKB-KW"/>
</dbReference>
<comment type="caution">
    <text evidence="3">The sequence shown here is derived from an EMBL/GenBank/DDBJ whole genome shotgun (WGS) entry which is preliminary data.</text>
</comment>
<evidence type="ECO:0000256" key="2">
    <source>
        <dbReference type="ARBA" id="ARBA00022801"/>
    </source>
</evidence>
<name>A0A942TB78_9BACI</name>
<gene>
    <name evidence="4" type="ORF">KHB02_015515</name>
    <name evidence="3" type="ORF">KHB02_44490</name>
</gene>
<dbReference type="RefSeq" id="WP_213148220.1">
    <property type="nucleotide sequence ID" value="NZ_JAGYPE020000027.1"/>
</dbReference>
<sequence length="309" mass="36669">MSKKKKVIKDSTSEFIDLHKQLAFLRDNKRKIQEDKDLYYDETEDSLDIEKYYQTIAQHNLDGATLFYKYNELLTKTHKNRIPYFISKDLYLYTWVDLHPDGSVKSIYSSEKKNPETIIIQDYQIITEKYEEFQEFLQKIKQKEFETLHQLKAYERKLKVNTEHIVPQSWFGALEPMKGDLHHLFVCDPECNITRSNFPYSDLPNFHPESPEEPVQNNCGLAVGGRFEPEHGKGTAARAMLYFLLRYPKAIKKAFRIEIDLSTLIKWHKTFPVGLYEMHRNQTIYQIQGNRNPFIDFPKLTEQIEFPIL</sequence>
<evidence type="ECO:0000313" key="4">
    <source>
        <dbReference type="EMBL" id="MCH6266930.1"/>
    </source>
</evidence>
<dbReference type="SUPFAM" id="SSF54060">
    <property type="entry name" value="His-Me finger endonucleases"/>
    <property type="match status" value="1"/>
</dbReference>
<proteinExistence type="predicted"/>
<evidence type="ECO:0000256" key="1">
    <source>
        <dbReference type="ARBA" id="ARBA00022722"/>
    </source>
</evidence>
<reference evidence="3" key="1">
    <citation type="submission" date="2021-05" db="EMBL/GenBank/DDBJ databases">
        <title>Novel Bacillus species.</title>
        <authorList>
            <person name="Liu G."/>
        </authorList>
    </citation>
    <scope>NUCLEOTIDE SEQUENCE</scope>
    <source>
        <strain evidence="3 5">FJAT-50051</strain>
    </source>
</reference>
<dbReference type="Proteomes" id="UP000677265">
    <property type="component" value="Unassembled WGS sequence"/>
</dbReference>
<accession>A0A942TB78</accession>
<keyword evidence="1" id="KW-0540">Nuclease</keyword>
<evidence type="ECO:0000313" key="3">
    <source>
        <dbReference type="EMBL" id="MBS4188416.1"/>
    </source>
</evidence>
<dbReference type="PANTHER" id="PTHR33607:SF2">
    <property type="entry name" value="ENDONUCLEASE-1"/>
    <property type="match status" value="1"/>
</dbReference>
<evidence type="ECO:0000313" key="5">
    <source>
        <dbReference type="Proteomes" id="UP000677265"/>
    </source>
</evidence>
<keyword evidence="5" id="KW-1185">Reference proteome</keyword>
<protein>
    <submittedName>
        <fullName evidence="3">Endonuclease</fullName>
    </submittedName>
</protein>